<keyword evidence="3" id="KW-1015">Disulfide bond</keyword>
<dbReference type="PROSITE" id="PS50835">
    <property type="entry name" value="IG_LIKE"/>
    <property type="match status" value="2"/>
</dbReference>
<evidence type="ECO:0000256" key="4">
    <source>
        <dbReference type="ARBA" id="ARBA00023319"/>
    </source>
</evidence>
<organism evidence="6 7">
    <name type="scientific">Sinanodonta woodiana</name>
    <name type="common">Chinese pond mussel</name>
    <name type="synonym">Anodonta woodiana</name>
    <dbReference type="NCBI Taxonomy" id="1069815"/>
    <lineage>
        <taxon>Eukaryota</taxon>
        <taxon>Metazoa</taxon>
        <taxon>Spiralia</taxon>
        <taxon>Lophotrochozoa</taxon>
        <taxon>Mollusca</taxon>
        <taxon>Bivalvia</taxon>
        <taxon>Autobranchia</taxon>
        <taxon>Heteroconchia</taxon>
        <taxon>Palaeoheterodonta</taxon>
        <taxon>Unionida</taxon>
        <taxon>Unionoidea</taxon>
        <taxon>Unionidae</taxon>
        <taxon>Unioninae</taxon>
        <taxon>Sinanodonta</taxon>
    </lineage>
</organism>
<evidence type="ECO:0000313" key="7">
    <source>
        <dbReference type="Proteomes" id="UP001634394"/>
    </source>
</evidence>
<dbReference type="AlphaFoldDB" id="A0ABD3XG45"/>
<evidence type="ECO:0000313" key="6">
    <source>
        <dbReference type="EMBL" id="KAL3885224.1"/>
    </source>
</evidence>
<dbReference type="Proteomes" id="UP001634394">
    <property type="component" value="Unassembled WGS sequence"/>
</dbReference>
<name>A0ABD3XG45_SINWO</name>
<dbReference type="Gene3D" id="2.60.40.10">
    <property type="entry name" value="Immunoglobulins"/>
    <property type="match status" value="2"/>
</dbReference>
<dbReference type="PANTHER" id="PTHR12231:SF253">
    <property type="entry name" value="DPR-INTERACTING PROTEIN ETA, ISOFORM B-RELATED"/>
    <property type="match status" value="1"/>
</dbReference>
<keyword evidence="4" id="KW-0393">Immunoglobulin domain</keyword>
<proteinExistence type="predicted"/>
<keyword evidence="1" id="KW-0732">Signal</keyword>
<dbReference type="EMBL" id="JBJQND010000002">
    <property type="protein sequence ID" value="KAL3885224.1"/>
    <property type="molecule type" value="Genomic_DNA"/>
</dbReference>
<evidence type="ECO:0000256" key="2">
    <source>
        <dbReference type="ARBA" id="ARBA00022737"/>
    </source>
</evidence>
<evidence type="ECO:0000256" key="3">
    <source>
        <dbReference type="ARBA" id="ARBA00023157"/>
    </source>
</evidence>
<dbReference type="Pfam" id="PF13927">
    <property type="entry name" value="Ig_3"/>
    <property type="match status" value="1"/>
</dbReference>
<evidence type="ECO:0000256" key="1">
    <source>
        <dbReference type="ARBA" id="ARBA00022729"/>
    </source>
</evidence>
<dbReference type="InterPro" id="IPR003598">
    <property type="entry name" value="Ig_sub2"/>
</dbReference>
<sequence>MTRSEVGTYVCIIEKDGVTANASVVVSVIEANSPMGVVTFDANRLINNGSMILVLHDSALIYCRSQRNDVTFEWQFNGSTTLPPNVKATGVTLHIEFMEEATVGSYTCMASKNGLATSASVSVSVKEDKARVTQVTASPTHPGASHPLDVVCHVKGFPKPTIMWTFRDPMGQTYMPPGSSNPTPDRVHIDKFQPSLHSGTWTCMARNSLGVDQMSIQI</sequence>
<comment type="caution">
    <text evidence="6">The sequence shown here is derived from an EMBL/GenBank/DDBJ whole genome shotgun (WGS) entry which is preliminary data.</text>
</comment>
<accession>A0ABD3XG45</accession>
<dbReference type="InterPro" id="IPR051170">
    <property type="entry name" value="Neural/epithelial_adhesion"/>
</dbReference>
<dbReference type="InterPro" id="IPR036179">
    <property type="entry name" value="Ig-like_dom_sf"/>
</dbReference>
<keyword evidence="2" id="KW-0677">Repeat</keyword>
<feature type="domain" description="Ig-like" evidence="5">
    <location>
        <begin position="130"/>
        <end position="218"/>
    </location>
</feature>
<dbReference type="InterPro" id="IPR007110">
    <property type="entry name" value="Ig-like_dom"/>
</dbReference>
<feature type="domain" description="Ig-like" evidence="5">
    <location>
        <begin position="34"/>
        <end position="124"/>
    </location>
</feature>
<reference evidence="6 7" key="1">
    <citation type="submission" date="2024-11" db="EMBL/GenBank/DDBJ databases">
        <title>Chromosome-level genome assembly of the freshwater bivalve Anodonta woodiana.</title>
        <authorList>
            <person name="Chen X."/>
        </authorList>
    </citation>
    <scope>NUCLEOTIDE SEQUENCE [LARGE SCALE GENOMIC DNA]</scope>
    <source>
        <strain evidence="6">MN2024</strain>
        <tissue evidence="6">Gills</tissue>
    </source>
</reference>
<dbReference type="SUPFAM" id="SSF48726">
    <property type="entry name" value="Immunoglobulin"/>
    <property type="match status" value="2"/>
</dbReference>
<keyword evidence="7" id="KW-1185">Reference proteome</keyword>
<protein>
    <recommendedName>
        <fullName evidence="5">Ig-like domain-containing protein</fullName>
    </recommendedName>
</protein>
<dbReference type="PANTHER" id="PTHR12231">
    <property type="entry name" value="CTX-RELATED TYPE I TRANSMEMBRANE PROTEIN"/>
    <property type="match status" value="1"/>
</dbReference>
<evidence type="ECO:0000259" key="5">
    <source>
        <dbReference type="PROSITE" id="PS50835"/>
    </source>
</evidence>
<dbReference type="SMART" id="SM00408">
    <property type="entry name" value="IGc2"/>
    <property type="match status" value="2"/>
</dbReference>
<dbReference type="CDD" id="cd00096">
    <property type="entry name" value="Ig"/>
    <property type="match status" value="1"/>
</dbReference>
<dbReference type="InterPro" id="IPR013783">
    <property type="entry name" value="Ig-like_fold"/>
</dbReference>
<gene>
    <name evidence="6" type="ORF">ACJMK2_025312</name>
</gene>